<proteinExistence type="predicted"/>
<protein>
    <submittedName>
        <fullName evidence="1">Uncharacterized protein</fullName>
    </submittedName>
</protein>
<dbReference type="EMBL" id="JACVVK020000068">
    <property type="protein sequence ID" value="KAK7496295.1"/>
    <property type="molecule type" value="Genomic_DNA"/>
</dbReference>
<name>A0ABD0LAA1_9CAEN</name>
<dbReference type="Proteomes" id="UP001519460">
    <property type="component" value="Unassembled WGS sequence"/>
</dbReference>
<sequence length="90" mass="10034">MKRKGTGTRPIETLVQGGSEGHMFIEAAAVLHREDIYRDLNYKGDLLADEAKYHASCYTQLLNLINISSGVVAHGFFYMRSVLVTAIQQC</sequence>
<gene>
    <name evidence="1" type="ORF">BaRGS_00012460</name>
</gene>
<evidence type="ECO:0000313" key="2">
    <source>
        <dbReference type="Proteomes" id="UP001519460"/>
    </source>
</evidence>
<reference evidence="1 2" key="1">
    <citation type="journal article" date="2023" name="Sci. Data">
        <title>Genome assembly of the Korean intertidal mud-creeper Batillaria attramentaria.</title>
        <authorList>
            <person name="Patra A.K."/>
            <person name="Ho P.T."/>
            <person name="Jun S."/>
            <person name="Lee S.J."/>
            <person name="Kim Y."/>
            <person name="Won Y.J."/>
        </authorList>
    </citation>
    <scope>NUCLEOTIDE SEQUENCE [LARGE SCALE GENOMIC DNA]</scope>
    <source>
        <strain evidence="1">Wonlab-2016</strain>
    </source>
</reference>
<organism evidence="1 2">
    <name type="scientific">Batillaria attramentaria</name>
    <dbReference type="NCBI Taxonomy" id="370345"/>
    <lineage>
        <taxon>Eukaryota</taxon>
        <taxon>Metazoa</taxon>
        <taxon>Spiralia</taxon>
        <taxon>Lophotrochozoa</taxon>
        <taxon>Mollusca</taxon>
        <taxon>Gastropoda</taxon>
        <taxon>Caenogastropoda</taxon>
        <taxon>Sorbeoconcha</taxon>
        <taxon>Cerithioidea</taxon>
        <taxon>Batillariidae</taxon>
        <taxon>Batillaria</taxon>
    </lineage>
</organism>
<evidence type="ECO:0000313" key="1">
    <source>
        <dbReference type="EMBL" id="KAK7496295.1"/>
    </source>
</evidence>
<accession>A0ABD0LAA1</accession>
<keyword evidence="2" id="KW-1185">Reference proteome</keyword>
<comment type="caution">
    <text evidence="1">The sequence shown here is derived from an EMBL/GenBank/DDBJ whole genome shotgun (WGS) entry which is preliminary data.</text>
</comment>
<dbReference type="AlphaFoldDB" id="A0ABD0LAA1"/>